<evidence type="ECO:0000313" key="1">
    <source>
        <dbReference type="Proteomes" id="UP000887579"/>
    </source>
</evidence>
<organism evidence="1 2">
    <name type="scientific">Panagrolaimus sp. ES5</name>
    <dbReference type="NCBI Taxonomy" id="591445"/>
    <lineage>
        <taxon>Eukaryota</taxon>
        <taxon>Metazoa</taxon>
        <taxon>Ecdysozoa</taxon>
        <taxon>Nematoda</taxon>
        <taxon>Chromadorea</taxon>
        <taxon>Rhabditida</taxon>
        <taxon>Tylenchina</taxon>
        <taxon>Panagrolaimomorpha</taxon>
        <taxon>Panagrolaimoidea</taxon>
        <taxon>Panagrolaimidae</taxon>
        <taxon>Panagrolaimus</taxon>
    </lineage>
</organism>
<proteinExistence type="predicted"/>
<evidence type="ECO:0000313" key="2">
    <source>
        <dbReference type="WBParaSite" id="ES5_v2.g29726.t1"/>
    </source>
</evidence>
<accession>A0AC34GJC2</accession>
<protein>
    <submittedName>
        <fullName evidence="2">Peptidase A2 domain-containing protein</fullName>
    </submittedName>
</protein>
<dbReference type="WBParaSite" id="ES5_v2.g29726.t1">
    <property type="protein sequence ID" value="ES5_v2.g29726.t1"/>
    <property type="gene ID" value="ES5_v2.g29726"/>
</dbReference>
<name>A0AC34GJC2_9BILA</name>
<sequence length="238" mass="26182">FYGIIDSGSAITVISNEVAQRVCKFIRPPETNGRATNGTTVIFRGETDIELQISTTIISTTAAVAEQGHCPVDIIIGYDIFRKLDASVNFKTKSVSLEGKTIPIYHLLDDNQQKDTVTTNKVILPEKTDILKGDNFLFGFSTIPMEENSTWLTTQTPKFKENHLAVGATLCMGGKGQKVPLRIYNNTNSTITLGPGSIVAEMELIQDESKSINLLVEDQEYIPEEADISAELPRFPDP</sequence>
<dbReference type="Proteomes" id="UP000887579">
    <property type="component" value="Unplaced"/>
</dbReference>
<reference evidence="2" key="1">
    <citation type="submission" date="2022-11" db="UniProtKB">
        <authorList>
            <consortium name="WormBaseParasite"/>
        </authorList>
    </citation>
    <scope>IDENTIFICATION</scope>
</reference>